<keyword evidence="11" id="KW-0378">Hydrolase</keyword>
<reference evidence="23" key="1">
    <citation type="journal article" date="2020" name="Nat. Commun.">
        <title>Large-scale genome sequencing of mycorrhizal fungi provides insights into the early evolution of symbiotic traits.</title>
        <authorList>
            <person name="Miyauchi S."/>
            <person name="Kiss E."/>
            <person name="Kuo A."/>
            <person name="Drula E."/>
            <person name="Kohler A."/>
            <person name="Sanchez-Garcia M."/>
            <person name="Morin E."/>
            <person name="Andreopoulos B."/>
            <person name="Barry K.W."/>
            <person name="Bonito G."/>
            <person name="Buee M."/>
            <person name="Carver A."/>
            <person name="Chen C."/>
            <person name="Cichocki N."/>
            <person name="Clum A."/>
            <person name="Culley D."/>
            <person name="Crous P.W."/>
            <person name="Fauchery L."/>
            <person name="Girlanda M."/>
            <person name="Hayes R.D."/>
            <person name="Keri Z."/>
            <person name="LaButti K."/>
            <person name="Lipzen A."/>
            <person name="Lombard V."/>
            <person name="Magnuson J."/>
            <person name="Maillard F."/>
            <person name="Murat C."/>
            <person name="Nolan M."/>
            <person name="Ohm R.A."/>
            <person name="Pangilinan J."/>
            <person name="Pereira M.F."/>
            <person name="Perotto S."/>
            <person name="Peter M."/>
            <person name="Pfister S."/>
            <person name="Riley R."/>
            <person name="Sitrit Y."/>
            <person name="Stielow J.B."/>
            <person name="Szollosi G."/>
            <person name="Zifcakova L."/>
            <person name="Stursova M."/>
            <person name="Spatafora J.W."/>
            <person name="Tedersoo L."/>
            <person name="Vaario L.M."/>
            <person name="Yamada A."/>
            <person name="Yan M."/>
            <person name="Wang P."/>
            <person name="Xu J."/>
            <person name="Bruns T."/>
            <person name="Baldrian P."/>
            <person name="Vilgalys R."/>
            <person name="Dunand C."/>
            <person name="Henrissat B."/>
            <person name="Grigoriev I.V."/>
            <person name="Hibbett D."/>
            <person name="Nagy L.G."/>
            <person name="Martin F.M."/>
        </authorList>
    </citation>
    <scope>NUCLEOTIDE SEQUENCE</scope>
    <source>
        <strain evidence="23">UP504</strain>
    </source>
</reference>
<keyword evidence="15" id="KW-0472">Membrane</keyword>
<dbReference type="GO" id="GO:0006397">
    <property type="term" value="P:mRNA processing"/>
    <property type="evidence" value="ECO:0007669"/>
    <property type="project" value="InterPro"/>
</dbReference>
<feature type="compositionally biased region" description="Polar residues" evidence="19">
    <location>
        <begin position="529"/>
        <end position="545"/>
    </location>
</feature>
<evidence type="ECO:0000256" key="8">
    <source>
        <dbReference type="ARBA" id="ARBA00022729"/>
    </source>
</evidence>
<dbReference type="SUPFAM" id="SSF56112">
    <property type="entry name" value="Protein kinase-like (PK-like)"/>
    <property type="match status" value="1"/>
</dbReference>
<dbReference type="GO" id="GO:0004521">
    <property type="term" value="F:RNA endonuclease activity"/>
    <property type="evidence" value="ECO:0007669"/>
    <property type="project" value="InterPro"/>
</dbReference>
<dbReference type="Pfam" id="PF00069">
    <property type="entry name" value="Pkinase"/>
    <property type="match status" value="2"/>
</dbReference>
<organism evidence="23 24">
    <name type="scientific">Hydnum rufescens UP504</name>
    <dbReference type="NCBI Taxonomy" id="1448309"/>
    <lineage>
        <taxon>Eukaryota</taxon>
        <taxon>Fungi</taxon>
        <taxon>Dikarya</taxon>
        <taxon>Basidiomycota</taxon>
        <taxon>Agaricomycotina</taxon>
        <taxon>Agaricomycetes</taxon>
        <taxon>Cantharellales</taxon>
        <taxon>Hydnaceae</taxon>
        <taxon>Hydnum</taxon>
    </lineage>
</organism>
<dbReference type="PANTHER" id="PTHR13954">
    <property type="entry name" value="IRE1-RELATED"/>
    <property type="match status" value="1"/>
</dbReference>
<keyword evidence="6" id="KW-0812">Transmembrane</keyword>
<dbReference type="InterPro" id="IPR011009">
    <property type="entry name" value="Kinase-like_dom_sf"/>
</dbReference>
<dbReference type="InterPro" id="IPR010513">
    <property type="entry name" value="KEN_dom"/>
</dbReference>
<feature type="chain" id="PRO_5040322224" description="non-specific serine/threonine protein kinase" evidence="20">
    <location>
        <begin position="17"/>
        <end position="1087"/>
    </location>
</feature>
<dbReference type="InterPro" id="IPR018391">
    <property type="entry name" value="PQQ_b-propeller_rpt"/>
</dbReference>
<dbReference type="GO" id="GO:0005524">
    <property type="term" value="F:ATP binding"/>
    <property type="evidence" value="ECO:0007669"/>
    <property type="project" value="UniProtKB-KW"/>
</dbReference>
<evidence type="ECO:0000256" key="10">
    <source>
        <dbReference type="ARBA" id="ARBA00022777"/>
    </source>
</evidence>
<dbReference type="GO" id="GO:0004674">
    <property type="term" value="F:protein serine/threonine kinase activity"/>
    <property type="evidence" value="ECO:0007669"/>
    <property type="project" value="UniProtKB-KW"/>
</dbReference>
<dbReference type="InterPro" id="IPR000719">
    <property type="entry name" value="Prot_kinase_dom"/>
</dbReference>
<dbReference type="InterPro" id="IPR038357">
    <property type="entry name" value="KEN_sf"/>
</dbReference>
<dbReference type="AlphaFoldDB" id="A0A9P6B7Q0"/>
<dbReference type="CDD" id="cd10422">
    <property type="entry name" value="RNase_Ire1"/>
    <property type="match status" value="1"/>
</dbReference>
<evidence type="ECO:0000256" key="20">
    <source>
        <dbReference type="SAM" id="SignalP"/>
    </source>
</evidence>
<keyword evidence="5" id="KW-0808">Transferase</keyword>
<evidence type="ECO:0000259" key="22">
    <source>
        <dbReference type="PROSITE" id="PS51392"/>
    </source>
</evidence>
<evidence type="ECO:0000313" key="23">
    <source>
        <dbReference type="EMBL" id="KAF9518772.1"/>
    </source>
</evidence>
<dbReference type="EMBL" id="MU128922">
    <property type="protein sequence ID" value="KAF9518772.1"/>
    <property type="molecule type" value="Genomic_DNA"/>
</dbReference>
<comment type="catalytic activity">
    <reaction evidence="18">
        <text>L-seryl-[protein] + ATP = O-phospho-L-seryl-[protein] + ADP + H(+)</text>
        <dbReference type="Rhea" id="RHEA:17989"/>
        <dbReference type="Rhea" id="RHEA-COMP:9863"/>
        <dbReference type="Rhea" id="RHEA-COMP:11604"/>
        <dbReference type="ChEBI" id="CHEBI:15378"/>
        <dbReference type="ChEBI" id="CHEBI:29999"/>
        <dbReference type="ChEBI" id="CHEBI:30616"/>
        <dbReference type="ChEBI" id="CHEBI:83421"/>
        <dbReference type="ChEBI" id="CHEBI:456216"/>
        <dbReference type="EC" id="2.7.11.1"/>
    </reaction>
    <physiologicalReaction direction="left-to-right" evidence="18">
        <dbReference type="Rhea" id="RHEA:17990"/>
    </physiologicalReaction>
</comment>
<dbReference type="Gene3D" id="1.10.510.10">
    <property type="entry name" value="Transferase(Phosphotransferase) domain 1"/>
    <property type="match status" value="1"/>
</dbReference>
<evidence type="ECO:0000259" key="21">
    <source>
        <dbReference type="PROSITE" id="PS50011"/>
    </source>
</evidence>
<dbReference type="Pfam" id="PF06479">
    <property type="entry name" value="Ribonuc_2-5A"/>
    <property type="match status" value="1"/>
</dbReference>
<sequence length="1087" mass="120792">MYLVFVCLLLPLLVLSGQDQPLVRAPSPRSLAVRRPSSAFGDPRAESIEELALTDIVLTASVDGKFHAFNRTNGQLKWSMRDVPSNPQSYPLLHELVRTDHTSRDIHEDDVESDDIYIIEPQSGEIFVVPPGSSAGTPLERLPFTIPQLVEMSPFRFVGDDQRMFLGRKETSIVTLDLDTGSIISIYADQCIWDEANATTAGETRDFTGVLDEPDDFESKAPGGKITSQRREIHIGRTDYHVAVHIRGRGIVQNLSFSVYGPNNVDRERQLAWTRTQDDRYLQPLTDGQIMSFRTSKDPGDPLEWSNKLSHPTVAVFDVLTVSSRRDPIVLLQPRPPLTKLFTSPSHRSQIASLPDSTYVGLIGESLYAMSHLNYPLVAFSRRGAGRRRVTLHAGSELVLPDDEDISCSTLKCLVGTHQSEYAASSRLSRLLDSGTKLHIDGANRDPDPDDDIPTLNSNSVQPLPPLRIAHPPRQWRASWIQGAGALLLGVIGYLSFYPSSVPLQQSSLDEAPVDVAPDLNPAPPRETTMPTTSQSVPTPKTISSKLVPKSIEETDPEDDIPADSEGVGKSRRKQKPRNRGRGKKGKSRVVLDEGELPVTYTEEGAIDKSDGLVKVDLPQTLDSVDFTVAGAALPITQNTHDIPAVFSPRPTESTLTVFEGPESPLGFGSHGTVVYRGSFQGRAVAVKRLLQDFVTVASREVTLLQESDDHPNVIRYFYQESRNNFLYIALELCPASLEDILRHPNIFPEIAAVFHPKRALAQITAGLQHLHSLKIVHRDIKPQNILISQAKNGVHRMLISDFGLCKKLGTDETSFLPTQHGPLGAGTAGWRAPEILRGEVNLDVSTIDSLGSMDQEENSSTVGSLGGSGLSSGSGKDHGNRMRLTKSVDIFALGCLFFYTLTCGEHPFGGPFDRESNILKDEKDLSWLERLGEEGEEARDLINKMLNPQPKLRLDTTACLIHPFFWTPARRLSFLQDASDQTDAHDVVGVDWHRRLDKTLIDNLGKFRKYNGKSVQDLLRALRNKKHHYQDLPENVKRHLGPLPEGFLHYFTRRFPRLFLHVYYAIATSSLRGEPMFKSYFELHDV</sequence>
<feature type="signal peptide" evidence="20">
    <location>
        <begin position="1"/>
        <end position="16"/>
    </location>
</feature>
<feature type="domain" description="KEN" evidence="22">
    <location>
        <begin position="922"/>
        <end position="1084"/>
    </location>
</feature>
<dbReference type="PANTHER" id="PTHR13954:SF6">
    <property type="entry name" value="NON-SPECIFIC SERINE_THREONINE PROTEIN KINASE"/>
    <property type="match status" value="1"/>
</dbReference>
<keyword evidence="12" id="KW-0067">ATP-binding</keyword>
<dbReference type="SMART" id="SM00580">
    <property type="entry name" value="PUG"/>
    <property type="match status" value="1"/>
</dbReference>
<dbReference type="GO" id="GO:0070059">
    <property type="term" value="P:intrinsic apoptotic signaling pathway in response to endoplasmic reticulum stress"/>
    <property type="evidence" value="ECO:0007669"/>
    <property type="project" value="TreeGrafter"/>
</dbReference>
<evidence type="ECO:0000256" key="16">
    <source>
        <dbReference type="ARBA" id="ARBA00023180"/>
    </source>
</evidence>
<evidence type="ECO:0000256" key="5">
    <source>
        <dbReference type="ARBA" id="ARBA00022679"/>
    </source>
</evidence>
<evidence type="ECO:0000313" key="24">
    <source>
        <dbReference type="Proteomes" id="UP000886523"/>
    </source>
</evidence>
<dbReference type="GO" id="GO:0051082">
    <property type="term" value="F:unfolded protein binding"/>
    <property type="evidence" value="ECO:0007669"/>
    <property type="project" value="TreeGrafter"/>
</dbReference>
<protein>
    <recommendedName>
        <fullName evidence="3">non-specific serine/threonine protein kinase</fullName>
        <ecNumber evidence="3">2.7.11.1</ecNumber>
    </recommendedName>
</protein>
<evidence type="ECO:0000256" key="17">
    <source>
        <dbReference type="ARBA" id="ARBA00048659"/>
    </source>
</evidence>
<dbReference type="GO" id="GO:0036498">
    <property type="term" value="P:IRE1-mediated unfolded protein response"/>
    <property type="evidence" value="ECO:0007669"/>
    <property type="project" value="TreeGrafter"/>
</dbReference>
<evidence type="ECO:0000256" key="15">
    <source>
        <dbReference type="ARBA" id="ARBA00023136"/>
    </source>
</evidence>
<evidence type="ECO:0000256" key="11">
    <source>
        <dbReference type="ARBA" id="ARBA00022801"/>
    </source>
</evidence>
<dbReference type="FunFam" id="1.10.510.10:FF:000572">
    <property type="entry name" value="Serine/threonine-protein kinase/endoribonuclease IRE1"/>
    <property type="match status" value="1"/>
</dbReference>
<keyword evidence="9" id="KW-0547">Nucleotide-binding</keyword>
<dbReference type="FunFam" id="3.30.200.20:FF:000077">
    <property type="entry name" value="Putative Serine/threonine-protein kinase/endoribonuclease IRE1"/>
    <property type="match status" value="1"/>
</dbReference>
<dbReference type="Proteomes" id="UP000886523">
    <property type="component" value="Unassembled WGS sequence"/>
</dbReference>
<comment type="caution">
    <text evidence="23">The sequence shown here is derived from an EMBL/GenBank/DDBJ whole genome shotgun (WGS) entry which is preliminary data.</text>
</comment>
<dbReference type="PROSITE" id="PS50011">
    <property type="entry name" value="PROTEIN_KINASE_DOM"/>
    <property type="match status" value="1"/>
</dbReference>
<feature type="region of interest" description="Disordered" evidence="19">
    <location>
        <begin position="514"/>
        <end position="589"/>
    </location>
</feature>
<evidence type="ECO:0000256" key="6">
    <source>
        <dbReference type="ARBA" id="ARBA00022692"/>
    </source>
</evidence>
<evidence type="ECO:0000256" key="18">
    <source>
        <dbReference type="ARBA" id="ARBA00048977"/>
    </source>
</evidence>
<proteinExistence type="predicted"/>
<evidence type="ECO:0000256" key="9">
    <source>
        <dbReference type="ARBA" id="ARBA00022741"/>
    </source>
</evidence>
<keyword evidence="13" id="KW-0460">Magnesium</keyword>
<dbReference type="Gene3D" id="1.20.1440.180">
    <property type="entry name" value="KEN domain"/>
    <property type="match status" value="1"/>
</dbReference>
<keyword evidence="4" id="KW-0723">Serine/threonine-protein kinase</keyword>
<evidence type="ECO:0000256" key="1">
    <source>
        <dbReference type="ARBA" id="ARBA00001946"/>
    </source>
</evidence>
<dbReference type="GO" id="GO:1990604">
    <property type="term" value="C:IRE1-TRAF2-ASK1 complex"/>
    <property type="evidence" value="ECO:0007669"/>
    <property type="project" value="TreeGrafter"/>
</dbReference>
<dbReference type="InterPro" id="IPR008271">
    <property type="entry name" value="Ser/Thr_kinase_AS"/>
</dbReference>
<dbReference type="GO" id="GO:0016787">
    <property type="term" value="F:hydrolase activity"/>
    <property type="evidence" value="ECO:0007669"/>
    <property type="project" value="UniProtKB-KW"/>
</dbReference>
<dbReference type="Gene3D" id="3.30.200.20">
    <property type="entry name" value="Phosphorylase Kinase, domain 1"/>
    <property type="match status" value="1"/>
</dbReference>
<comment type="cofactor">
    <cofactor evidence="1">
        <name>Mg(2+)</name>
        <dbReference type="ChEBI" id="CHEBI:18420"/>
    </cofactor>
</comment>
<evidence type="ECO:0000256" key="19">
    <source>
        <dbReference type="SAM" id="MobiDB-lite"/>
    </source>
</evidence>
<dbReference type="SMART" id="SM00564">
    <property type="entry name" value="PQQ"/>
    <property type="match status" value="2"/>
</dbReference>
<feature type="domain" description="Protein kinase" evidence="21">
    <location>
        <begin position="660"/>
        <end position="966"/>
    </location>
</feature>
<feature type="region of interest" description="Disordered" evidence="19">
    <location>
        <begin position="854"/>
        <end position="880"/>
    </location>
</feature>
<evidence type="ECO:0000256" key="7">
    <source>
        <dbReference type="ARBA" id="ARBA00022723"/>
    </source>
</evidence>
<name>A0A9P6B7Q0_9AGAM</name>
<evidence type="ECO:0000256" key="3">
    <source>
        <dbReference type="ARBA" id="ARBA00012513"/>
    </source>
</evidence>
<evidence type="ECO:0000256" key="14">
    <source>
        <dbReference type="ARBA" id="ARBA00022989"/>
    </source>
</evidence>
<evidence type="ECO:0000256" key="4">
    <source>
        <dbReference type="ARBA" id="ARBA00022527"/>
    </source>
</evidence>
<keyword evidence="10" id="KW-0418">Kinase</keyword>
<feature type="compositionally biased region" description="Acidic residues" evidence="19">
    <location>
        <begin position="554"/>
        <end position="563"/>
    </location>
</feature>
<feature type="compositionally biased region" description="Basic residues" evidence="19">
    <location>
        <begin position="570"/>
        <end position="588"/>
    </location>
</feature>
<dbReference type="EC" id="2.7.11.1" evidence="3"/>
<evidence type="ECO:0000256" key="12">
    <source>
        <dbReference type="ARBA" id="ARBA00022840"/>
    </source>
</evidence>
<keyword evidence="24" id="KW-1185">Reference proteome</keyword>
<dbReference type="SMART" id="SM00220">
    <property type="entry name" value="S_TKc"/>
    <property type="match status" value="1"/>
</dbReference>
<accession>A0A9P6B7Q0</accession>
<dbReference type="InterPro" id="IPR045133">
    <property type="entry name" value="IRE1/2-like"/>
</dbReference>
<feature type="region of interest" description="Disordered" evidence="19">
    <location>
        <begin position="439"/>
        <end position="466"/>
    </location>
</feature>
<gene>
    <name evidence="23" type="ORF">BS47DRAFT_1337904</name>
</gene>
<dbReference type="PROSITE" id="PS00108">
    <property type="entry name" value="PROTEIN_KINASE_ST"/>
    <property type="match status" value="1"/>
</dbReference>
<evidence type="ECO:0000256" key="2">
    <source>
        <dbReference type="ARBA" id="ARBA00004167"/>
    </source>
</evidence>
<dbReference type="OrthoDB" id="63989at2759"/>
<evidence type="ECO:0000256" key="13">
    <source>
        <dbReference type="ARBA" id="ARBA00022842"/>
    </source>
</evidence>
<keyword evidence="8 20" id="KW-0732">Signal</keyword>
<keyword evidence="14" id="KW-1133">Transmembrane helix</keyword>
<keyword evidence="7" id="KW-0479">Metal-binding</keyword>
<comment type="catalytic activity">
    <reaction evidence="17">
        <text>L-threonyl-[protein] + ATP = O-phospho-L-threonyl-[protein] + ADP + H(+)</text>
        <dbReference type="Rhea" id="RHEA:46608"/>
        <dbReference type="Rhea" id="RHEA-COMP:11060"/>
        <dbReference type="Rhea" id="RHEA-COMP:11605"/>
        <dbReference type="ChEBI" id="CHEBI:15378"/>
        <dbReference type="ChEBI" id="CHEBI:30013"/>
        <dbReference type="ChEBI" id="CHEBI:30616"/>
        <dbReference type="ChEBI" id="CHEBI:61977"/>
        <dbReference type="ChEBI" id="CHEBI:456216"/>
        <dbReference type="EC" id="2.7.11.1"/>
    </reaction>
    <physiologicalReaction direction="left-to-right" evidence="17">
        <dbReference type="Rhea" id="RHEA:46609"/>
    </physiologicalReaction>
</comment>
<dbReference type="PROSITE" id="PS51392">
    <property type="entry name" value="KEN"/>
    <property type="match status" value="1"/>
</dbReference>
<keyword evidence="16" id="KW-0325">Glycoprotein</keyword>
<dbReference type="GO" id="GO:0046872">
    <property type="term" value="F:metal ion binding"/>
    <property type="evidence" value="ECO:0007669"/>
    <property type="project" value="UniProtKB-KW"/>
</dbReference>
<comment type="subcellular location">
    <subcellularLocation>
        <location evidence="2">Membrane</location>
        <topology evidence="2">Single-pass membrane protein</topology>
    </subcellularLocation>
</comment>